<protein>
    <submittedName>
        <fullName evidence="1">Cof-type HAD-IIB family hydrolase</fullName>
    </submittedName>
</protein>
<dbReference type="PROSITE" id="PS01228">
    <property type="entry name" value="COF_1"/>
    <property type="match status" value="1"/>
</dbReference>
<dbReference type="SUPFAM" id="SSF56784">
    <property type="entry name" value="HAD-like"/>
    <property type="match status" value="1"/>
</dbReference>
<sequence>MSIKLVAIDLDGTLLNDSGKILPKSIQSLQAIKKLGVKVVLTTGRPLVSVKPFLDELGLDNPDDQYVITFNGSIIENTKGKVIKRKVFDFQTFVDFELWAERHQLYNQLETQKSLYTTSNFIPIDAAHESWKNKLPMKITTLHNLIDSPKKPEMLKIMTVADKAKLDQIQKNLPEVFTEKLSPIRSEPVYLDFAAPNVDKGWALKELTEYLHLLPSEVMAFGNADNDIPMVKFAGVGVAMEKSTPNLLKAANFITGSNNHSGITDAIEKFILKN</sequence>
<proteinExistence type="predicted"/>
<dbReference type="GO" id="GO:0000287">
    <property type="term" value="F:magnesium ion binding"/>
    <property type="evidence" value="ECO:0007669"/>
    <property type="project" value="TreeGrafter"/>
</dbReference>
<dbReference type="GO" id="GO:0005829">
    <property type="term" value="C:cytosol"/>
    <property type="evidence" value="ECO:0007669"/>
    <property type="project" value="TreeGrafter"/>
</dbReference>
<reference evidence="1 2" key="1">
    <citation type="submission" date="2020-01" db="EMBL/GenBank/DDBJ databases">
        <title>Complete and circular genome sequences of six lactobacillus isolates from horses.</title>
        <authorList>
            <person name="Hassan H.M."/>
        </authorList>
    </citation>
    <scope>NUCLEOTIDE SEQUENCE [LARGE SCALE GENOMIC DNA]</scope>
    <source>
        <strain evidence="1 2">3DG</strain>
    </source>
</reference>
<dbReference type="GO" id="GO:0016791">
    <property type="term" value="F:phosphatase activity"/>
    <property type="evidence" value="ECO:0007669"/>
    <property type="project" value="TreeGrafter"/>
</dbReference>
<dbReference type="NCBIfam" id="TIGR00099">
    <property type="entry name" value="Cof-subfamily"/>
    <property type="match status" value="1"/>
</dbReference>
<dbReference type="PANTHER" id="PTHR10000:SF8">
    <property type="entry name" value="HAD SUPERFAMILY HYDROLASE-LIKE, TYPE 3"/>
    <property type="match status" value="1"/>
</dbReference>
<dbReference type="Gene3D" id="3.30.1240.10">
    <property type="match status" value="1"/>
</dbReference>
<dbReference type="Pfam" id="PF08282">
    <property type="entry name" value="Hydrolase_3"/>
    <property type="match status" value="1"/>
</dbReference>
<dbReference type="Gene3D" id="3.40.50.1000">
    <property type="entry name" value="HAD superfamily/HAD-like"/>
    <property type="match status" value="1"/>
</dbReference>
<dbReference type="PANTHER" id="PTHR10000">
    <property type="entry name" value="PHOSPHOSERINE PHOSPHATASE"/>
    <property type="match status" value="1"/>
</dbReference>
<dbReference type="Proteomes" id="UP000510788">
    <property type="component" value="Chromosome"/>
</dbReference>
<dbReference type="CDD" id="cd07516">
    <property type="entry name" value="HAD_Pase"/>
    <property type="match status" value="1"/>
</dbReference>
<organism evidence="1 2">
    <name type="scientific">Lactobacillus johnsonii</name>
    <dbReference type="NCBI Taxonomy" id="33959"/>
    <lineage>
        <taxon>Bacteria</taxon>
        <taxon>Bacillati</taxon>
        <taxon>Bacillota</taxon>
        <taxon>Bacilli</taxon>
        <taxon>Lactobacillales</taxon>
        <taxon>Lactobacillaceae</taxon>
        <taxon>Lactobacillus</taxon>
    </lineage>
</organism>
<dbReference type="InterPro" id="IPR036412">
    <property type="entry name" value="HAD-like_sf"/>
</dbReference>
<evidence type="ECO:0000313" key="2">
    <source>
        <dbReference type="Proteomes" id="UP000510788"/>
    </source>
</evidence>
<dbReference type="RefSeq" id="WP_180872809.1">
    <property type="nucleotide sequence ID" value="NZ_CP047409.1"/>
</dbReference>
<gene>
    <name evidence="1" type="ORF">GTO82_05500</name>
</gene>
<accession>A0A9X7Y671</accession>
<dbReference type="SFLD" id="SFLDS00003">
    <property type="entry name" value="Haloacid_Dehalogenase"/>
    <property type="match status" value="1"/>
</dbReference>
<dbReference type="InterPro" id="IPR000150">
    <property type="entry name" value="Cof"/>
</dbReference>
<dbReference type="NCBIfam" id="TIGR01484">
    <property type="entry name" value="HAD-SF-IIB"/>
    <property type="match status" value="1"/>
</dbReference>
<dbReference type="InterPro" id="IPR006379">
    <property type="entry name" value="HAD-SF_hydro_IIB"/>
</dbReference>
<dbReference type="SFLD" id="SFLDG01140">
    <property type="entry name" value="C2.B:_Phosphomannomutase_and_P"/>
    <property type="match status" value="1"/>
</dbReference>
<evidence type="ECO:0000313" key="1">
    <source>
        <dbReference type="EMBL" id="QLL68324.1"/>
    </source>
</evidence>
<name>A0A9X7Y671_LACJH</name>
<dbReference type="EMBL" id="CP047409">
    <property type="protein sequence ID" value="QLL68324.1"/>
    <property type="molecule type" value="Genomic_DNA"/>
</dbReference>
<keyword evidence="1" id="KW-0378">Hydrolase</keyword>
<dbReference type="InterPro" id="IPR023214">
    <property type="entry name" value="HAD_sf"/>
</dbReference>
<dbReference type="AlphaFoldDB" id="A0A9X7Y671"/>